<feature type="compositionally biased region" description="Acidic residues" evidence="1">
    <location>
        <begin position="706"/>
        <end position="720"/>
    </location>
</feature>
<evidence type="ECO:0000313" key="2">
    <source>
        <dbReference type="EMBL" id="KAF2093365.1"/>
    </source>
</evidence>
<feature type="compositionally biased region" description="Polar residues" evidence="1">
    <location>
        <begin position="334"/>
        <end position="360"/>
    </location>
</feature>
<feature type="region of interest" description="Disordered" evidence="1">
    <location>
        <begin position="805"/>
        <end position="841"/>
    </location>
</feature>
<dbReference type="EMBL" id="ML978138">
    <property type="protein sequence ID" value="KAF2093365.1"/>
    <property type="molecule type" value="Genomic_DNA"/>
</dbReference>
<evidence type="ECO:0000256" key="1">
    <source>
        <dbReference type="SAM" id="MobiDB-lite"/>
    </source>
</evidence>
<feature type="compositionally biased region" description="Polar residues" evidence="1">
    <location>
        <begin position="95"/>
        <end position="111"/>
    </location>
</feature>
<protein>
    <submittedName>
        <fullName evidence="2">Uncharacterized protein</fullName>
    </submittedName>
</protein>
<feature type="compositionally biased region" description="Polar residues" evidence="1">
    <location>
        <begin position="389"/>
        <end position="399"/>
    </location>
</feature>
<feature type="compositionally biased region" description="Gly residues" evidence="1">
    <location>
        <begin position="536"/>
        <end position="552"/>
    </location>
</feature>
<organism evidence="2 3">
    <name type="scientific">Rhizodiscina lignyota</name>
    <dbReference type="NCBI Taxonomy" id="1504668"/>
    <lineage>
        <taxon>Eukaryota</taxon>
        <taxon>Fungi</taxon>
        <taxon>Dikarya</taxon>
        <taxon>Ascomycota</taxon>
        <taxon>Pezizomycotina</taxon>
        <taxon>Dothideomycetes</taxon>
        <taxon>Pleosporomycetidae</taxon>
        <taxon>Aulographales</taxon>
        <taxon>Rhizodiscinaceae</taxon>
        <taxon>Rhizodiscina</taxon>
    </lineage>
</organism>
<comment type="caution">
    <text evidence="2">The sequence shown here is derived from an EMBL/GenBank/DDBJ whole genome shotgun (WGS) entry which is preliminary data.</text>
</comment>
<dbReference type="OrthoDB" id="3068835at2759"/>
<feature type="region of interest" description="Disordered" evidence="1">
    <location>
        <begin position="481"/>
        <end position="752"/>
    </location>
</feature>
<feature type="region of interest" description="Disordered" evidence="1">
    <location>
        <begin position="325"/>
        <end position="402"/>
    </location>
</feature>
<feature type="compositionally biased region" description="Basic and acidic residues" evidence="1">
    <location>
        <begin position="481"/>
        <end position="503"/>
    </location>
</feature>
<feature type="compositionally biased region" description="Pro residues" evidence="1">
    <location>
        <begin position="1"/>
        <end position="11"/>
    </location>
</feature>
<evidence type="ECO:0000313" key="3">
    <source>
        <dbReference type="Proteomes" id="UP000799772"/>
    </source>
</evidence>
<feature type="compositionally biased region" description="Low complexity" evidence="1">
    <location>
        <begin position="366"/>
        <end position="379"/>
    </location>
</feature>
<sequence>MEKAPSTPPPILTNRPFQPRATTVPEDFDDSDFEQHDGNQILTPSSSRHLDGDDDLPPTYEEAQAEALSHASTGDRSPASPNPNDLEIRRLVLEPSQSTNNHPQGNTQNGFPTPARGATTGSAEANRINALLSDILSFSRNRPDADIRYAGQLARRIVIPPAYSPETTGFARAYCKGLHSHSINPGEFMMFIDGINTLLSSAPSPIEAQQALLHLADPVGETPPPASDILQRYFDRANATFFAPRKLQATLRTLPQLIYLLPLPRDRSERQIINKLRKAVWKAEDAKVASKALEPYTETLSWDVPAPASPTSNVFAASPDHAELQRRPVGNSAGPEQQTGTIPTQPGNRDTVFTNSSLPSYHTIDPARAQPTTAATAPPLDTVEEGSQDGYNPGQQGQQGAVDPYAQSWADWGDNINRYWSRWGEDQGNRWDRWGETQGRKWGKWGEDFGRKWGERGENLGRRAETWGENVGRRLERRFTGDSSWDREEREAREARENGNEREWQDEDDEAGDEEVEERRLGRGRIGRRGRDGRRGGGPWTRGGAGMGGSRCGRGPPPGYGAHVPPGLGAHGPMPFHPHGLTGLGPHRGPGAPFRHPHGPYVPHFQYGVGLNGQQAPHPHGPLGHGPLGPNGPFGPYGPLGRRGFFGSPADPFEQEEALDGGRGGCRSDGRRGGRRGGRHGGRHRRRHDRDDDSSSSSSSSSSSDSDSDSDSESSADEAETERFDAEREYLRRVDSIERKARDDTLSLGEKAKERDVVKIQQKKANDLAKAQTDKLKAEGKYSFKMYKKDARRACRAMKKEYNRGKREWKHGNHNVGRREMKHAQEEFRRRQKEGKDQLKQEVQRYKDSIKDWKHDRNAQTKEIAGLIRSIPAGKTGSGWMVWLVVEDLDGRVQR</sequence>
<feature type="compositionally biased region" description="Basic and acidic residues" evidence="1">
    <location>
        <begin position="721"/>
        <end position="752"/>
    </location>
</feature>
<accession>A0A9P4I1Q5</accession>
<feature type="compositionally biased region" description="Polar residues" evidence="1">
    <location>
        <begin position="38"/>
        <end position="47"/>
    </location>
</feature>
<keyword evidence="3" id="KW-1185">Reference proteome</keyword>
<feature type="region of interest" description="Disordered" evidence="1">
    <location>
        <begin position="1"/>
        <end position="120"/>
    </location>
</feature>
<name>A0A9P4I1Q5_9PEZI</name>
<dbReference type="InterPro" id="IPR053221">
    <property type="entry name" value="Burnettramic_acid_biosynth"/>
</dbReference>
<feature type="compositionally biased region" description="Low complexity" evidence="1">
    <location>
        <begin position="695"/>
        <end position="705"/>
    </location>
</feature>
<feature type="compositionally biased region" description="Basic and acidic residues" evidence="1">
    <location>
        <begin position="817"/>
        <end position="841"/>
    </location>
</feature>
<dbReference type="Proteomes" id="UP000799772">
    <property type="component" value="Unassembled WGS sequence"/>
</dbReference>
<feature type="compositionally biased region" description="Acidic residues" evidence="1">
    <location>
        <begin position="504"/>
        <end position="516"/>
    </location>
</feature>
<dbReference type="PANTHER" id="PTHR38887">
    <property type="entry name" value="CHROMOSOME 21, WHOLE GENOME SHOTGUN SEQUENCE"/>
    <property type="match status" value="1"/>
</dbReference>
<gene>
    <name evidence="2" type="ORF">NA57DRAFT_61491</name>
</gene>
<dbReference type="PANTHER" id="PTHR38887:SF1">
    <property type="entry name" value="RAS MODIFICATION PROTEIN ERF4"/>
    <property type="match status" value="1"/>
</dbReference>
<dbReference type="AlphaFoldDB" id="A0A9P4I1Q5"/>
<proteinExistence type="predicted"/>
<reference evidence="2" key="1">
    <citation type="journal article" date="2020" name="Stud. Mycol.">
        <title>101 Dothideomycetes genomes: a test case for predicting lifestyles and emergence of pathogens.</title>
        <authorList>
            <person name="Haridas S."/>
            <person name="Albert R."/>
            <person name="Binder M."/>
            <person name="Bloem J."/>
            <person name="Labutti K."/>
            <person name="Salamov A."/>
            <person name="Andreopoulos B."/>
            <person name="Baker S."/>
            <person name="Barry K."/>
            <person name="Bills G."/>
            <person name="Bluhm B."/>
            <person name="Cannon C."/>
            <person name="Castanera R."/>
            <person name="Culley D."/>
            <person name="Daum C."/>
            <person name="Ezra D."/>
            <person name="Gonzalez J."/>
            <person name="Henrissat B."/>
            <person name="Kuo A."/>
            <person name="Liang C."/>
            <person name="Lipzen A."/>
            <person name="Lutzoni F."/>
            <person name="Magnuson J."/>
            <person name="Mondo S."/>
            <person name="Nolan M."/>
            <person name="Ohm R."/>
            <person name="Pangilinan J."/>
            <person name="Park H.-J."/>
            <person name="Ramirez L."/>
            <person name="Alfaro M."/>
            <person name="Sun H."/>
            <person name="Tritt A."/>
            <person name="Yoshinaga Y."/>
            <person name="Zwiers L.-H."/>
            <person name="Turgeon B."/>
            <person name="Goodwin S."/>
            <person name="Spatafora J."/>
            <person name="Crous P."/>
            <person name="Grigoriev I."/>
        </authorList>
    </citation>
    <scope>NUCLEOTIDE SEQUENCE</scope>
    <source>
        <strain evidence="2">CBS 133067</strain>
    </source>
</reference>
<feature type="compositionally biased region" description="Basic residues" evidence="1">
    <location>
        <begin position="673"/>
        <end position="688"/>
    </location>
</feature>